<dbReference type="EMBL" id="LN852767">
    <property type="protein sequence ID" value="CRY93833.1"/>
    <property type="molecule type" value="Genomic_DNA"/>
</dbReference>
<reference evidence="2" key="1">
    <citation type="submission" date="2015-06" db="EMBL/GenBank/DDBJ databases">
        <authorList>
            <person name="Joergensen T."/>
        </authorList>
    </citation>
    <scope>NUCLEOTIDE SEQUENCE</scope>
    <source>
        <plasmid evidence="2">pRGRH0076</plasmid>
    </source>
</reference>
<sequence>MANKRLTLEEQLEKDKAALKAMEEAFFEKQKALKEQIANKKKRYNAQYQKKRTHMLCSVAPIFLSIVGLKEDGTVEGLNNIESSVKTLFDALSDSDKTTIRQIIERATGDMEKE</sequence>
<dbReference type="AlphaFoldDB" id="A0A0H5PW94"/>
<keyword evidence="1" id="KW-0175">Coiled coil</keyword>
<organism evidence="2">
    <name type="scientific">uncultured prokaryote</name>
    <dbReference type="NCBI Taxonomy" id="198431"/>
    <lineage>
        <taxon>unclassified sequences</taxon>
        <taxon>environmental samples</taxon>
    </lineage>
</organism>
<keyword evidence="2" id="KW-0614">Plasmid</keyword>
<proteinExistence type="predicted"/>
<accession>A0A0H5PW94</accession>
<protein>
    <submittedName>
        <fullName evidence="2">Uncharacterized protein</fullName>
    </submittedName>
</protein>
<evidence type="ECO:0000313" key="2">
    <source>
        <dbReference type="EMBL" id="CRY93833.1"/>
    </source>
</evidence>
<name>A0A0H5PW94_9ZZZZ</name>
<reference evidence="2" key="2">
    <citation type="submission" date="2015-07" db="EMBL/GenBank/DDBJ databases">
        <title>Plasmids, circular viruses and viroids from rat gut.</title>
        <authorList>
            <person name="Jorgensen T.J."/>
            <person name="Hansen M.A."/>
            <person name="Xu Z."/>
            <person name="Tabak M.A."/>
            <person name="Sorensen S.J."/>
            <person name="Hansen L.H."/>
        </authorList>
    </citation>
    <scope>NUCLEOTIDE SEQUENCE</scope>
    <source>
        <plasmid evidence="2">pRGRH0076</plasmid>
    </source>
</reference>
<geneLocation type="plasmid" evidence="2">
    <name>pRGRH0076</name>
</geneLocation>
<evidence type="ECO:0000256" key="1">
    <source>
        <dbReference type="SAM" id="Coils"/>
    </source>
</evidence>
<feature type="coiled-coil region" evidence="1">
    <location>
        <begin position="5"/>
        <end position="47"/>
    </location>
</feature>